<keyword evidence="3 15" id="KW-1003">Cell membrane</keyword>
<dbReference type="FunFam" id="1.20.58.60:FF:000118">
    <property type="entry name" value="Dystrophin"/>
    <property type="match status" value="1"/>
</dbReference>
<dbReference type="InterPro" id="IPR015154">
    <property type="entry name" value="EF-hand_dom_typ2"/>
</dbReference>
<evidence type="ECO:0000256" key="2">
    <source>
        <dbReference type="ARBA" id="ARBA00004413"/>
    </source>
</evidence>
<dbReference type="Pfam" id="PF09068">
    <property type="entry name" value="EF-hand_2"/>
    <property type="match status" value="1"/>
</dbReference>
<dbReference type="Pfam" id="PF09069">
    <property type="entry name" value="EF-hand_3"/>
    <property type="match status" value="1"/>
</dbReference>
<evidence type="ECO:0000256" key="14">
    <source>
        <dbReference type="ARBA" id="ARBA00034110"/>
    </source>
</evidence>
<evidence type="ECO:0000313" key="23">
    <source>
        <dbReference type="Proteomes" id="UP000694395"/>
    </source>
</evidence>
<evidence type="ECO:0000256" key="5">
    <source>
        <dbReference type="ARBA" id="ARBA00022723"/>
    </source>
</evidence>
<dbReference type="InterPro" id="IPR011992">
    <property type="entry name" value="EF-hand-dom_pair"/>
</dbReference>
<dbReference type="Pfam" id="PF00307">
    <property type="entry name" value="CH"/>
    <property type="match status" value="2"/>
</dbReference>
<dbReference type="Gene3D" id="1.20.58.60">
    <property type="match status" value="11"/>
</dbReference>
<dbReference type="InterPro" id="IPR002017">
    <property type="entry name" value="Spectrin_repeat"/>
</dbReference>
<dbReference type="GO" id="GO:0120025">
    <property type="term" value="C:plasma membrane bounded cell projection"/>
    <property type="evidence" value="ECO:0007669"/>
    <property type="project" value="UniProtKB-ARBA"/>
</dbReference>
<keyword evidence="4 15" id="KW-0963">Cytoplasm</keyword>
<dbReference type="InterPro" id="IPR000433">
    <property type="entry name" value="Znf_ZZ"/>
</dbReference>
<dbReference type="PROSITE" id="PS01357">
    <property type="entry name" value="ZF_ZZ_1"/>
    <property type="match status" value="1"/>
</dbReference>
<keyword evidence="15" id="KW-0628">Postsynaptic cell membrane</keyword>
<evidence type="ECO:0000256" key="13">
    <source>
        <dbReference type="ARBA" id="ARBA00023212"/>
    </source>
</evidence>
<dbReference type="InterPro" id="IPR001589">
    <property type="entry name" value="Actinin_actin-bd_CS"/>
</dbReference>
<dbReference type="Gene3D" id="3.30.60.90">
    <property type="match status" value="1"/>
</dbReference>
<keyword evidence="23" id="KW-1185">Reference proteome</keyword>
<dbReference type="Pfam" id="PF00435">
    <property type="entry name" value="Spectrin"/>
    <property type="match status" value="8"/>
</dbReference>
<comment type="function">
    <text evidence="15">May play a role in anchoring the cytoskeleton to the plasma membrane.</text>
</comment>
<dbReference type="PROSITE" id="PS50021">
    <property type="entry name" value="CH"/>
    <property type="match status" value="2"/>
</dbReference>
<keyword evidence="8" id="KW-0862">Zinc</keyword>
<evidence type="ECO:0000256" key="9">
    <source>
        <dbReference type="ARBA" id="ARBA00022837"/>
    </source>
</evidence>
<dbReference type="SMART" id="SM00033">
    <property type="entry name" value="CH"/>
    <property type="match status" value="2"/>
</dbReference>
<dbReference type="Proteomes" id="UP000694395">
    <property type="component" value="Chromosome 4"/>
</dbReference>
<dbReference type="FunFam" id="1.20.58.60:FF:000070">
    <property type="entry name" value="utrophin isoform X1"/>
    <property type="match status" value="1"/>
</dbReference>
<dbReference type="SUPFAM" id="SSF51045">
    <property type="entry name" value="WW domain"/>
    <property type="match status" value="1"/>
</dbReference>
<dbReference type="CDD" id="cd02334">
    <property type="entry name" value="ZZ_dystrophin"/>
    <property type="match status" value="1"/>
</dbReference>
<keyword evidence="5" id="KW-0479">Metal-binding</keyword>
<dbReference type="InterPro" id="IPR001715">
    <property type="entry name" value="CH_dom"/>
</dbReference>
<name>A0A8C7QS83_ONCMY</name>
<dbReference type="GO" id="GO:0008270">
    <property type="term" value="F:zinc ion binding"/>
    <property type="evidence" value="ECO:0007669"/>
    <property type="project" value="UniProtKB-KW"/>
</dbReference>
<feature type="domain" description="ZZ-type" evidence="21">
    <location>
        <begin position="2597"/>
        <end position="2653"/>
    </location>
</feature>
<dbReference type="SMART" id="SM00291">
    <property type="entry name" value="ZnF_ZZ"/>
    <property type="match status" value="1"/>
</dbReference>
<dbReference type="Gene3D" id="1.10.238.10">
    <property type="entry name" value="EF-hand"/>
    <property type="match status" value="2"/>
</dbReference>
<dbReference type="SUPFAM" id="SSF47473">
    <property type="entry name" value="EF-hand"/>
    <property type="match status" value="2"/>
</dbReference>
<dbReference type="GO" id="GO:0005737">
    <property type="term" value="C:cytoplasm"/>
    <property type="evidence" value="ECO:0007669"/>
    <property type="project" value="UniProtKB-ARBA"/>
</dbReference>
<proteinExistence type="predicted"/>
<evidence type="ECO:0000256" key="11">
    <source>
        <dbReference type="ARBA" id="ARBA00023136"/>
    </source>
</evidence>
<dbReference type="PANTHER" id="PTHR12268">
    <property type="entry name" value="E3 UBIQUITIN-PROTEIN LIGASE KCMF1"/>
    <property type="match status" value="1"/>
</dbReference>
<dbReference type="SUPFAM" id="SSF57850">
    <property type="entry name" value="RING/U-box"/>
    <property type="match status" value="1"/>
</dbReference>
<dbReference type="PROSITE" id="PS00020">
    <property type="entry name" value="ACTININ_2"/>
    <property type="match status" value="1"/>
</dbReference>
<evidence type="ECO:0000256" key="10">
    <source>
        <dbReference type="ARBA" id="ARBA00023018"/>
    </source>
</evidence>
<evidence type="ECO:0000256" key="7">
    <source>
        <dbReference type="ARBA" id="ARBA00022771"/>
    </source>
</evidence>
<dbReference type="Pfam" id="PF00569">
    <property type="entry name" value="ZZ"/>
    <property type="match status" value="1"/>
</dbReference>
<dbReference type="SMART" id="SM00456">
    <property type="entry name" value="WW"/>
    <property type="match status" value="1"/>
</dbReference>
<dbReference type="CDD" id="cd00176">
    <property type="entry name" value="SPEC"/>
    <property type="match status" value="6"/>
</dbReference>
<feature type="coiled-coil region" evidence="17">
    <location>
        <begin position="999"/>
        <end position="1026"/>
    </location>
</feature>
<keyword evidence="7 16" id="KW-0863">Zinc-finger</keyword>
<feature type="coiled-coil region" evidence="17">
    <location>
        <begin position="2010"/>
        <end position="2037"/>
    </location>
</feature>
<sequence>MMSVFFVFQTGKMPIKDMFCDLQDGKKLLELLEGLTGNVLTKERGSTRVHALNNVNKVLQVLHQNNVDLVNIGGTDIVDGNHKLTLGLIWSIILHWQVKDIMKDIMSNLQQTNSEKILLSWVRQCTRSYQDHVNVLNFTTSWSDGLAFNAILHRFRPNVLSWDRVLSLSPVERLDHAFTVAKDQLAIERLLDPEDVAVQLPDKKSIIMYVMSLFAVLPKDVTMEAIREVETLPRRYKVEPDEIRIYLQSAHVEMEEAGSPRADTPSTLTETEEEVGMEVDLDSYQATLEEVLTWLLSAEDSLQVQEEVSEDVEEVKEQFHTHEDFMMELTAHQSSVGNVLQVGNQLISQGNLTEEEEDEIREQMTLLNSRWENIRVVSMDRQARLHEVLMDLQQQQLQQLSDWLTKTEERIRKMEIEPMAGDVEGYKAQIEQHKGLQNDLEAEQVKVNSLTHMVVVVDENSGESATAALEDQLQSLGERWAAVCRWTEERWHKLQDILLVWQQLLEDQSLFQAWLTEKEAALGEVQTNAFKDPGEMNANVRRLALLKEDMEKKRRTLDQLRDAGQDVRSLLRSAEAGARIEGDTEELTQRWDNLVQRLEDCSYQVCVCVETLRHSCFICLQQDNSKERWRSIGVLVLVWFCLTFPPLSPFSPFLNLPYILFASFSLRLSHPSPPPSFLFLSPSLLSFPTSSLSVEGVSVDSIRCDIDVVEAEWEGCVSELKALCDWVQAQTRVRSLYSELAAVDKVLGEQDQWLSGTDSTRSDEAALRTLRTECQLLSHQERVSESQERQVNLRKDLAEMQEWMAQVDEEFLMRDFEYKSPEELEGALEEMKRAKEDVLQKEVRVKILKDNINMLVAKAKTTPGGSGQDLTEELGGVLGNYQKLCDRFKSKCHTLEEVWSCWMELLQYLDLEQAWLNTLEEKLQATENLPESTEAVNKALESLECVLRHPGDNRTQIRELGQTLIDGGILDELISERLETFNSCYDQLSHQAVNRQISLEQQLATLKENEQVLQALQESLTQLDHTLTSYLTDRIDAFQLPQEAQTIGAEIAAHEVTVEELRSRNVGNLPPATPEGKAARSGTMLDLLQRKLREISTKYQLFQKPANFEQRMLDCKRVLDGAKEELHILDVREVEPQQIQAHLIGCMKLYKVLSEVKLEVETVIKTGRQIVQKQQTDNPRGMDEQLTALKLLYNHLGAQVTEGKQDLEKALSLSLRLHKDSAALQDWLTTNQTLLQQKKSSGDMPADIDAEIAWANGMLKESEHRKADLAELMETSAGLQGLVEGSEGPLEDKLCGLNEGWGQVRTWTEDWLSTVLNHQNEVEIFDENLAHISTWLYQTQIHLDETERLPTVEREIVVKTLLEELDDITLRVDSVRDQAIILMTSRGPACRDVVEPKLAELNRNFHKVSQCIKAAKVQILSQHCFTVLQSQLSSMDEEKAGMEELLRRGEEVLLQTADEGQREGLRLRLLRLQAQYTTQRDRALSLSPSDYLLNINKVLLAMADNELLLNSSELSSGLYEDFSSQEDTLRSIKESLECVGEQVTVIHERQPDAILEASQREVAQMGDALTQLNAEWDRLNRMYNHRKGSFDRVVEEWRQFHCDLNDLSQWLTDIELVLTEGTGPDGQLDLDTARTHQEALDGRLKDSQHPPMLSPLQHPVSSPWTHHVAQQQQLSGKFNQNYELLVTTLTFLSVFNNRIWNLAMAKLNTNKHWIESNWPLSTSLLPPCPSPVSVVPSAVQMASLMSEDRHHQTPRSPELVAPTDLNETATELADWLLLITQMLKSNIVTVGDTDEIRTTMRRLQVTKSDLEQRHPQLEDIFTLAQNIKNKTSNLDVRTSITEKLEKVHSQWDNTQHGVEARLQQLDSMIGHSDQWEEQRQEVKALIGQNEGRLHNLLQLSREPLTKQLSDNKVFLQDLGRGQGTIVTFNELSNQLLREYSADDTRKIKEVTDKHNRAWNSINNSDRQAQLDSDLTALQTSLRELEAFLKWLQEAETTVNVLADASQREELSQDSAHVKELRGQLEDIQAEIDAHNDIYKSMDGNRPRMVKALGTSEEAVFLQHRLDDMNQRWSDLKTKSANIRAHLEASAERWSRLLSLLEELWRWICLKDEDLAKQMPIGGDVPTLLQQHNHCTALRSELKDREHVVVSTLDQARMYLADQPIEGPGEPRKNLQPKTDLTPEEKARGVARAIRKQTAEVQERWERLQGHVGGWQSQVERALERLQELQSNMDQLDLRLARAEETKAVWQPVGDLLIDSLQDHIAKTTVFKEDMSPLRQDVCEVNELSGELAPLDVQLSSISSRQLDNLNMRWKLLQVAVEERLKLLQEAHRDFGPSSQHFLSTSVQLPWQRAVSQNKVPYYINHQTQTTCWDHPKMTELYQSLADLNNVRFSAYRTAMKIRRLQKALCLDLLDLNVAQSTFEQHKLTQNAQLLTVPEVINCLTSIYDGLEQQHKDLVNVPLCVDMCLNWLLNVYDTGRSGKIRVLSMKIGLLSLSKGHLEEKYKYLFSQVASSGDTCDQRQLGLLLHDAIQIPRQLGEVAAFGGSNIEPSVRSCFQHVTNKVELEPRQFVDWMRLEPQSMVWLPVLHRVAAAETAKHQAKCNICKECPIVGFRYRSLKHFNYDVCQSCFFSGRTAKGHKLNYPMVEYCTPTTSGEDMRDFTKVLKNKFRSKKYFAKHPRLGYLPVQTFLEGDNMETLSQSPQFSHDDTHSRIEQYASRYFNLYISSHRDDEHALILQYCQTLGGEGSPCSQPQSPAQILQAVEREERGELERIIHRLEDEQRTLKREYEQLKEQHGDQRGPGSVGHWDPEGSSHPGGPGEADLLAEAKLLRQHKSRLEDRMHKLEEHNKQLESQLHRLRQLLHQPEMDSRVNGVLSPSMQEQGCAKLVCVCVSDEQLDHPHNRSSDLADIMEQINHTFPACSPMGNDASWVTVVCVQRVPGSREGTV</sequence>
<evidence type="ECO:0000256" key="12">
    <source>
        <dbReference type="ARBA" id="ARBA00023203"/>
    </source>
</evidence>
<dbReference type="GO" id="GO:0005856">
    <property type="term" value="C:cytoskeleton"/>
    <property type="evidence" value="ECO:0007669"/>
    <property type="project" value="UniProtKB-SubCell"/>
</dbReference>
<dbReference type="GeneTree" id="ENSGT00940000153467"/>
<comment type="subcellular location">
    <subcellularLocation>
        <location evidence="2">Cell membrane</location>
        <topology evidence="2">Peripheral membrane protein</topology>
        <orientation evidence="2">Cytoplasmic side</orientation>
    </subcellularLocation>
    <subcellularLocation>
        <location evidence="1 15">Cytoplasm</location>
        <location evidence="1 15">Cytoskeleton</location>
    </subcellularLocation>
    <subcellularLocation>
        <location evidence="14">Postsynapse</location>
    </subcellularLocation>
</comment>
<dbReference type="FunFam" id="1.20.58.60:FF:000056">
    <property type="entry name" value="utrophin isoform X1"/>
    <property type="match status" value="1"/>
</dbReference>
<feature type="coiled-coil region" evidence="17">
    <location>
        <begin position="2211"/>
        <end position="2245"/>
    </location>
</feature>
<feature type="region of interest" description="Disordered" evidence="18">
    <location>
        <begin position="2791"/>
        <end position="2822"/>
    </location>
</feature>
<keyword evidence="13 15" id="KW-0206">Cytoskeleton</keyword>
<dbReference type="FunFam" id="2.20.70.10:FF:000004">
    <property type="entry name" value="dystrophin isoform X1"/>
    <property type="match status" value="1"/>
</dbReference>
<feature type="coiled-coil region" evidence="17">
    <location>
        <begin position="824"/>
        <end position="851"/>
    </location>
</feature>
<evidence type="ECO:0000259" key="19">
    <source>
        <dbReference type="PROSITE" id="PS50020"/>
    </source>
</evidence>
<dbReference type="InterPro" id="IPR043145">
    <property type="entry name" value="Znf_ZZ_sf"/>
</dbReference>
<dbReference type="GO" id="GO:0003779">
    <property type="term" value="F:actin binding"/>
    <property type="evidence" value="ECO:0007669"/>
    <property type="project" value="UniProtKB-KW"/>
</dbReference>
<evidence type="ECO:0000313" key="22">
    <source>
        <dbReference type="Ensembl" id="ENSOMYP00000040885.2"/>
    </source>
</evidence>
<dbReference type="InterPro" id="IPR018159">
    <property type="entry name" value="Spectrin/alpha-actinin"/>
</dbReference>
<reference evidence="22" key="3">
    <citation type="submission" date="2025-09" db="UniProtKB">
        <authorList>
            <consortium name="Ensembl"/>
        </authorList>
    </citation>
    <scope>IDENTIFICATION</scope>
</reference>
<evidence type="ECO:0008006" key="24">
    <source>
        <dbReference type="Google" id="ProtNLM"/>
    </source>
</evidence>
<dbReference type="PROSITE" id="PS50020">
    <property type="entry name" value="WW_DOMAIN_2"/>
    <property type="match status" value="1"/>
</dbReference>
<dbReference type="Pfam" id="PF00397">
    <property type="entry name" value="WW"/>
    <property type="match status" value="1"/>
</dbReference>
<feature type="coiled-coil region" evidence="17">
    <location>
        <begin position="397"/>
        <end position="443"/>
    </location>
</feature>
<evidence type="ECO:0000259" key="21">
    <source>
        <dbReference type="PROSITE" id="PS50135"/>
    </source>
</evidence>
<dbReference type="GO" id="GO:0099536">
    <property type="term" value="P:synaptic signaling"/>
    <property type="evidence" value="ECO:0007669"/>
    <property type="project" value="TreeGrafter"/>
</dbReference>
<dbReference type="Gene3D" id="2.20.70.10">
    <property type="match status" value="1"/>
</dbReference>
<dbReference type="InterPro" id="IPR036872">
    <property type="entry name" value="CH_dom_sf"/>
</dbReference>
<protein>
    <recommendedName>
        <fullName evidence="24">Utrophin</fullName>
    </recommendedName>
</protein>
<organism evidence="22 23">
    <name type="scientific">Oncorhynchus mykiss</name>
    <name type="common">Rainbow trout</name>
    <name type="synonym">Salmo gairdneri</name>
    <dbReference type="NCBI Taxonomy" id="8022"/>
    <lineage>
        <taxon>Eukaryota</taxon>
        <taxon>Metazoa</taxon>
        <taxon>Chordata</taxon>
        <taxon>Craniata</taxon>
        <taxon>Vertebrata</taxon>
        <taxon>Euteleostomi</taxon>
        <taxon>Actinopterygii</taxon>
        <taxon>Neopterygii</taxon>
        <taxon>Teleostei</taxon>
        <taxon>Protacanthopterygii</taxon>
        <taxon>Salmoniformes</taxon>
        <taxon>Salmonidae</taxon>
        <taxon>Salmoninae</taxon>
        <taxon>Oncorhynchus</taxon>
    </lineage>
</organism>
<evidence type="ECO:0000256" key="8">
    <source>
        <dbReference type="ARBA" id="ARBA00022833"/>
    </source>
</evidence>
<evidence type="ECO:0000256" key="15">
    <source>
        <dbReference type="PIRNR" id="PIRNR002341"/>
    </source>
</evidence>
<evidence type="ECO:0000259" key="20">
    <source>
        <dbReference type="PROSITE" id="PS50021"/>
    </source>
</evidence>
<dbReference type="SUPFAM" id="SSF46966">
    <property type="entry name" value="Spectrin repeat"/>
    <property type="match status" value="12"/>
</dbReference>
<dbReference type="InterPro" id="IPR035436">
    <property type="entry name" value="Dystrophin/utrophin"/>
</dbReference>
<evidence type="ECO:0000256" key="6">
    <source>
        <dbReference type="ARBA" id="ARBA00022737"/>
    </source>
</evidence>
<keyword evidence="6" id="KW-0677">Repeat</keyword>
<evidence type="ECO:0000256" key="18">
    <source>
        <dbReference type="SAM" id="MobiDB-lite"/>
    </source>
</evidence>
<dbReference type="FunFam" id="1.10.238.10:FF:000008">
    <property type="entry name" value="Dystrophin isoform 2"/>
    <property type="match status" value="1"/>
</dbReference>
<keyword evidence="17" id="KW-0175">Coiled coil</keyword>
<dbReference type="PIRSF" id="PIRSF002341">
    <property type="entry name" value="Dystrophin/utrophin"/>
    <property type="match status" value="1"/>
</dbReference>
<evidence type="ECO:0000256" key="4">
    <source>
        <dbReference type="ARBA" id="ARBA00022490"/>
    </source>
</evidence>
<dbReference type="InterPro" id="IPR015153">
    <property type="entry name" value="EF-hand_dom_typ1"/>
</dbReference>
<dbReference type="SMART" id="SM00150">
    <property type="entry name" value="SPEC"/>
    <property type="match status" value="13"/>
</dbReference>
<accession>A0A8C7QS83</accession>
<feature type="domain" description="WW" evidence="19">
    <location>
        <begin position="2344"/>
        <end position="2377"/>
    </location>
</feature>
<dbReference type="PANTHER" id="PTHR12268:SF26">
    <property type="entry name" value="UTROPHIN"/>
    <property type="match status" value="1"/>
</dbReference>
<evidence type="ECO:0000256" key="1">
    <source>
        <dbReference type="ARBA" id="ARBA00004245"/>
    </source>
</evidence>
<evidence type="ECO:0000256" key="3">
    <source>
        <dbReference type="ARBA" id="ARBA00022475"/>
    </source>
</evidence>
<reference evidence="22" key="1">
    <citation type="submission" date="2020-07" db="EMBL/GenBank/DDBJ databases">
        <title>A long reads based de novo assembly of the rainbow trout Arlee double haploid line genome.</title>
        <authorList>
            <person name="Gao G."/>
            <person name="Palti Y."/>
        </authorList>
    </citation>
    <scope>NUCLEOTIDE SEQUENCE [LARGE SCALE GENOMIC DNA]</scope>
</reference>
<dbReference type="InterPro" id="IPR050774">
    <property type="entry name" value="KCMF1/Dystrophin"/>
</dbReference>
<dbReference type="FunFam" id="1.10.418.10:FF:000032">
    <property type="entry name" value="utrophin isoform X1"/>
    <property type="match status" value="1"/>
</dbReference>
<dbReference type="PROSITE" id="PS50135">
    <property type="entry name" value="ZF_ZZ_2"/>
    <property type="match status" value="1"/>
</dbReference>
<dbReference type="Ensembl" id="ENSOMYT00000044632.2">
    <property type="protein sequence ID" value="ENSOMYP00000040885.2"/>
    <property type="gene ID" value="ENSOMYG00000016444.2"/>
</dbReference>
<dbReference type="InterPro" id="IPR001202">
    <property type="entry name" value="WW_dom"/>
</dbReference>
<feature type="domain" description="Calponin-homology (CH)" evidence="20">
    <location>
        <begin position="112"/>
        <end position="218"/>
    </location>
</feature>
<dbReference type="FunFam" id="1.20.58.60:FF:000075">
    <property type="entry name" value="utrophin isoform X1"/>
    <property type="match status" value="1"/>
</dbReference>
<dbReference type="Gene3D" id="1.10.418.10">
    <property type="entry name" value="Calponin-like domain"/>
    <property type="match status" value="2"/>
</dbReference>
<dbReference type="CDD" id="cd00201">
    <property type="entry name" value="WW"/>
    <property type="match status" value="1"/>
</dbReference>
<keyword evidence="10 15" id="KW-0770">Synapse</keyword>
<dbReference type="PROSITE" id="PS01159">
    <property type="entry name" value="WW_DOMAIN_1"/>
    <property type="match status" value="1"/>
</dbReference>
<reference evidence="22" key="2">
    <citation type="submission" date="2025-08" db="UniProtKB">
        <authorList>
            <consortium name="Ensembl"/>
        </authorList>
    </citation>
    <scope>IDENTIFICATION</scope>
</reference>
<dbReference type="SUPFAM" id="SSF47576">
    <property type="entry name" value="Calponin-homology domain, CH-domain"/>
    <property type="match status" value="1"/>
</dbReference>
<keyword evidence="11 15" id="KW-0472">Membrane</keyword>
<evidence type="ECO:0000256" key="17">
    <source>
        <dbReference type="SAM" id="Coils"/>
    </source>
</evidence>
<evidence type="ECO:0000256" key="16">
    <source>
        <dbReference type="PROSITE-ProRule" id="PRU00228"/>
    </source>
</evidence>
<dbReference type="InterPro" id="IPR036020">
    <property type="entry name" value="WW_dom_sf"/>
</dbReference>
<keyword evidence="9" id="KW-0106">Calcium</keyword>
<dbReference type="FunFam" id="3.30.60.90:FF:000001">
    <property type="entry name" value="Dystrophin isoform 2"/>
    <property type="match status" value="1"/>
</dbReference>
<feature type="domain" description="Calponin-homology (CH)" evidence="20">
    <location>
        <begin position="1"/>
        <end position="97"/>
    </location>
</feature>
<dbReference type="GO" id="GO:0045211">
    <property type="term" value="C:postsynaptic membrane"/>
    <property type="evidence" value="ECO:0007669"/>
    <property type="project" value="UniProtKB-UniRule"/>
</dbReference>
<keyword evidence="12 15" id="KW-0009">Actin-binding</keyword>